<gene>
    <name evidence="1" type="ORF">MNBD_PLANCTO02-1401</name>
</gene>
<protein>
    <submittedName>
        <fullName evidence="1">Uncharacterized protein</fullName>
    </submittedName>
</protein>
<evidence type="ECO:0000313" key="1">
    <source>
        <dbReference type="EMBL" id="VAX40630.1"/>
    </source>
</evidence>
<organism evidence="1">
    <name type="scientific">hydrothermal vent metagenome</name>
    <dbReference type="NCBI Taxonomy" id="652676"/>
    <lineage>
        <taxon>unclassified sequences</taxon>
        <taxon>metagenomes</taxon>
        <taxon>ecological metagenomes</taxon>
    </lineage>
</organism>
<dbReference type="EMBL" id="UOGL01000468">
    <property type="protein sequence ID" value="VAX40630.1"/>
    <property type="molecule type" value="Genomic_DNA"/>
</dbReference>
<accession>A0A3B1DYH9</accession>
<proteinExistence type="predicted"/>
<dbReference type="AlphaFoldDB" id="A0A3B1DYH9"/>
<reference evidence="1" key="1">
    <citation type="submission" date="2018-06" db="EMBL/GenBank/DDBJ databases">
        <authorList>
            <person name="Zhirakovskaya E."/>
        </authorList>
    </citation>
    <scope>NUCLEOTIDE SEQUENCE</scope>
</reference>
<name>A0A3B1DYH9_9ZZZZ</name>
<sequence>MWKAVVLTFFFLLGGGFASATYELHIVRSDEGFLLVQKEREGLKDIYADIRKWDTAKWREHPDLAKALVKNGHQKLIKKSIYNDLFGDWLDFDNASRKSNRSTKK</sequence>